<evidence type="ECO:0000313" key="6">
    <source>
        <dbReference type="EMBL" id="VYT21540.1"/>
    </source>
</evidence>
<evidence type="ECO:0000256" key="1">
    <source>
        <dbReference type="ARBA" id="ARBA00004141"/>
    </source>
</evidence>
<feature type="transmembrane region" description="Helical" evidence="5">
    <location>
        <begin position="126"/>
        <end position="148"/>
    </location>
</feature>
<dbReference type="GO" id="GO:0005886">
    <property type="term" value="C:plasma membrane"/>
    <property type="evidence" value="ECO:0007669"/>
    <property type="project" value="UniProtKB-ARBA"/>
</dbReference>
<dbReference type="PROSITE" id="PS51257">
    <property type="entry name" value="PROKAR_LIPOPROTEIN"/>
    <property type="match status" value="1"/>
</dbReference>
<comment type="subcellular location">
    <subcellularLocation>
        <location evidence="1">Membrane</location>
        <topology evidence="1">Multi-pass membrane protein</topology>
    </subcellularLocation>
</comment>
<feature type="transmembrane region" description="Helical" evidence="5">
    <location>
        <begin position="57"/>
        <end position="76"/>
    </location>
</feature>
<feature type="transmembrane region" description="Helical" evidence="5">
    <location>
        <begin position="227"/>
        <end position="245"/>
    </location>
</feature>
<sequence length="297" mass="33923">MGKDNFGTYHPIINFVYFVFVIGCSMFLRHPVFLGISCVSGFIYYIYLKGKKAFKTALWLMIPVFLISALVNPLFNHEGVTLLFYFRTGNPLTLESIVYGLASGVMLVSVLNWFSCYQVIMTSDKFIYLFGKLIPAMSLILSMVLRFVPKFKNQIEKVSDAQKCIGRDVTNGNTLAKAKHGMKILSIMTTWALENSVETADSMKSRGYGLRGRTNFSIYRFDTRDKWIFSVMAAAGLIVLGEIVTKKVYFLYFPMMEGNPLNWETLLIYVIYGGMCMLPMVINIVEDIKWHYLKSEI</sequence>
<evidence type="ECO:0000256" key="2">
    <source>
        <dbReference type="ARBA" id="ARBA00022692"/>
    </source>
</evidence>
<evidence type="ECO:0000256" key="3">
    <source>
        <dbReference type="ARBA" id="ARBA00022989"/>
    </source>
</evidence>
<feature type="transmembrane region" description="Helical" evidence="5">
    <location>
        <begin position="96"/>
        <end position="114"/>
    </location>
</feature>
<keyword evidence="2 5" id="KW-0812">Transmembrane</keyword>
<protein>
    <submittedName>
        <fullName evidence="6">Energy-coupling factor transporter transmembrane protein EcfT</fullName>
    </submittedName>
</protein>
<feature type="transmembrane region" description="Helical" evidence="5">
    <location>
        <begin position="266"/>
        <end position="285"/>
    </location>
</feature>
<evidence type="ECO:0000256" key="4">
    <source>
        <dbReference type="ARBA" id="ARBA00023136"/>
    </source>
</evidence>
<keyword evidence="4 5" id="KW-0472">Membrane</keyword>
<dbReference type="CDD" id="cd16914">
    <property type="entry name" value="EcfT"/>
    <property type="match status" value="1"/>
</dbReference>
<keyword evidence="3 5" id="KW-1133">Transmembrane helix</keyword>
<organism evidence="6">
    <name type="scientific">[Clostridium] nexile</name>
    <dbReference type="NCBI Taxonomy" id="29361"/>
    <lineage>
        <taxon>Bacteria</taxon>
        <taxon>Bacillati</taxon>
        <taxon>Bacillota</taxon>
        <taxon>Clostridia</taxon>
        <taxon>Lachnospirales</taxon>
        <taxon>Lachnospiraceae</taxon>
        <taxon>Tyzzerella</taxon>
    </lineage>
</organism>
<evidence type="ECO:0000256" key="5">
    <source>
        <dbReference type="SAM" id="Phobius"/>
    </source>
</evidence>
<accession>A0A6N2UV51</accession>
<gene>
    <name evidence="6" type="primary">ecfT_2</name>
    <name evidence="6" type="ORF">CNLFYP112_02301</name>
</gene>
<dbReference type="EMBL" id="CACRTG010000021">
    <property type="protein sequence ID" value="VYT21540.1"/>
    <property type="molecule type" value="Genomic_DNA"/>
</dbReference>
<dbReference type="AlphaFoldDB" id="A0A6N2UV51"/>
<proteinExistence type="predicted"/>
<dbReference type="InterPro" id="IPR003339">
    <property type="entry name" value="ABC/ECF_trnsptr_transmembrane"/>
</dbReference>
<feature type="transmembrane region" description="Helical" evidence="5">
    <location>
        <begin position="12"/>
        <end position="45"/>
    </location>
</feature>
<reference evidence="6" key="1">
    <citation type="submission" date="2019-11" db="EMBL/GenBank/DDBJ databases">
        <authorList>
            <person name="Feng L."/>
        </authorList>
    </citation>
    <scope>NUCLEOTIDE SEQUENCE</scope>
    <source>
        <strain evidence="6">CnexileLFYP112</strain>
    </source>
</reference>
<name>A0A6N2UV51_9FIRM</name>